<dbReference type="KEGG" id="kuy:FY550_04690"/>
<keyword evidence="3" id="KW-1185">Reference proteome</keyword>
<dbReference type="AlphaFoldDB" id="A0A5C0ZX77"/>
<protein>
    <submittedName>
        <fullName evidence="2">DUF1003 domain-containing protein</fullName>
    </submittedName>
</protein>
<evidence type="ECO:0000313" key="2">
    <source>
        <dbReference type="EMBL" id="QEL10506.1"/>
    </source>
</evidence>
<dbReference type="InterPro" id="IPR010406">
    <property type="entry name" value="DUF1003"/>
</dbReference>
<keyword evidence="1" id="KW-0472">Membrane</keyword>
<gene>
    <name evidence="2" type="ORF">FY550_04690</name>
</gene>
<dbReference type="EMBL" id="CP043420">
    <property type="protein sequence ID" value="QEL10506.1"/>
    <property type="molecule type" value="Genomic_DNA"/>
</dbReference>
<reference evidence="2 3" key="1">
    <citation type="submission" date="2019-08" db="EMBL/GenBank/DDBJ databases">
        <title>Complete genome sequence of Kushneria sp. YCWA18, a halophilic phosphate-solubilizing bacterium isolated from Daqiao saltern in China.</title>
        <authorList>
            <person name="Du G.-X."/>
            <person name="Qu L.-Y."/>
        </authorList>
    </citation>
    <scope>NUCLEOTIDE SEQUENCE [LARGE SCALE GENOMIC DNA]</scope>
    <source>
        <strain evidence="2 3">YCWA18</strain>
    </source>
</reference>
<keyword evidence="1" id="KW-0812">Transmembrane</keyword>
<evidence type="ECO:0000256" key="1">
    <source>
        <dbReference type="SAM" id="Phobius"/>
    </source>
</evidence>
<dbReference type="PANTHER" id="PTHR41386">
    <property type="entry name" value="INTEGRAL MEMBRANE PROTEIN-RELATED"/>
    <property type="match status" value="1"/>
</dbReference>
<dbReference type="RefSeq" id="WP_149054388.1">
    <property type="nucleotide sequence ID" value="NZ_CP043420.1"/>
</dbReference>
<keyword evidence="1" id="KW-1133">Transmembrane helix</keyword>
<dbReference type="PANTHER" id="PTHR41386:SF1">
    <property type="entry name" value="MEMBRANE PROTEIN"/>
    <property type="match status" value="1"/>
</dbReference>
<feature type="transmembrane region" description="Helical" evidence="1">
    <location>
        <begin position="97"/>
        <end position="119"/>
    </location>
</feature>
<organism evidence="2 3">
    <name type="scientific">Kushneria phosphatilytica</name>
    <dbReference type="NCBI Taxonomy" id="657387"/>
    <lineage>
        <taxon>Bacteria</taxon>
        <taxon>Pseudomonadati</taxon>
        <taxon>Pseudomonadota</taxon>
        <taxon>Gammaproteobacteria</taxon>
        <taxon>Oceanospirillales</taxon>
        <taxon>Halomonadaceae</taxon>
        <taxon>Kushneria</taxon>
    </lineage>
</organism>
<sequence length="203" mass="23607">MALSSRSLAKHVLHKEWEQLSRRERRVIEHLQQRSHISRNINQEFADGRSFGERLSDRIATFGGSWTFILLFLAVLGTWILLNSVVLATWAHAFDPYPYILLNLFLSLLAAIQAPIIMMSQNRQAARDRLEAAHDYEVNLKSELEIRELHDKLDQLREHQWLALIEQQNQQIRLLEILLSEREVTPSCHHDPAVMPGLYISGR</sequence>
<proteinExistence type="predicted"/>
<dbReference type="Proteomes" id="UP000322553">
    <property type="component" value="Chromosome"/>
</dbReference>
<name>A0A5C0ZX77_9GAMM</name>
<dbReference type="Pfam" id="PF06210">
    <property type="entry name" value="DUF1003"/>
    <property type="match status" value="1"/>
</dbReference>
<evidence type="ECO:0000313" key="3">
    <source>
        <dbReference type="Proteomes" id="UP000322553"/>
    </source>
</evidence>
<feature type="transmembrane region" description="Helical" evidence="1">
    <location>
        <begin position="68"/>
        <end position="91"/>
    </location>
</feature>
<accession>A0A5C0ZX77</accession>